<gene>
    <name evidence="4" type="ORF">JYB65_05750</name>
</gene>
<dbReference type="InterPro" id="IPR003010">
    <property type="entry name" value="C-N_Hydrolase"/>
</dbReference>
<dbReference type="InterPro" id="IPR045254">
    <property type="entry name" value="Nit1/2_C-N_Hydrolase"/>
</dbReference>
<dbReference type="GO" id="GO:0006107">
    <property type="term" value="P:oxaloacetate metabolic process"/>
    <property type="evidence" value="ECO:0007669"/>
    <property type="project" value="TreeGrafter"/>
</dbReference>
<name>A0A939D7X9_CLOAM</name>
<dbReference type="PANTHER" id="PTHR23088:SF30">
    <property type="entry name" value="OMEGA-AMIDASE NIT2"/>
    <property type="match status" value="1"/>
</dbReference>
<evidence type="ECO:0000313" key="4">
    <source>
        <dbReference type="EMBL" id="MBN7772862.1"/>
    </source>
</evidence>
<dbReference type="SUPFAM" id="SSF56317">
    <property type="entry name" value="Carbon-nitrogen hydrolase"/>
    <property type="match status" value="1"/>
</dbReference>
<dbReference type="AlphaFoldDB" id="A0A939D7X9"/>
<dbReference type="CDD" id="cd07572">
    <property type="entry name" value="nit"/>
    <property type="match status" value="1"/>
</dbReference>
<comment type="similarity">
    <text evidence="1">Belongs to the carbon-nitrogen hydrolase superfamily. NIT1/NIT2 family.</text>
</comment>
<dbReference type="GO" id="GO:0006528">
    <property type="term" value="P:asparagine metabolic process"/>
    <property type="evidence" value="ECO:0007669"/>
    <property type="project" value="TreeGrafter"/>
</dbReference>
<keyword evidence="2 4" id="KW-0378">Hydrolase</keyword>
<proteinExistence type="inferred from homology"/>
<keyword evidence="5" id="KW-1185">Reference proteome</keyword>
<protein>
    <submittedName>
        <fullName evidence="4">Carbon-nitrogen hydrolase family protein</fullName>
    </submittedName>
</protein>
<dbReference type="RefSeq" id="WP_206581631.1">
    <property type="nucleotide sequence ID" value="NZ_JAFJZZ010000001.1"/>
</dbReference>
<evidence type="ECO:0000259" key="3">
    <source>
        <dbReference type="PROSITE" id="PS50263"/>
    </source>
</evidence>
<dbReference type="InterPro" id="IPR001110">
    <property type="entry name" value="UPF0012_CS"/>
</dbReference>
<dbReference type="Gene3D" id="3.60.110.10">
    <property type="entry name" value="Carbon-nitrogen hydrolase"/>
    <property type="match status" value="1"/>
</dbReference>
<evidence type="ECO:0000256" key="1">
    <source>
        <dbReference type="ARBA" id="ARBA00010613"/>
    </source>
</evidence>
<sequence>MNFKIALCQMKGSFDKKESLAKAESMIREAASKGADVIALPEMWNCPYATQYFKEYAEEESGETVHFMSSLSKELKVYLVAGSIPELERLKNGEERVYNTNFSFDKSGALIGKHRKAHLFDIDVKGGIRFKESDILTSGREVTIIDTEYCKIGIAICYDVRFPELFRKMTLSGVKAVILPAAFNMTTGPAHWEITMRARALDNQIYFAAVSPARDQQAPYQAYGNSCLVNPWGEFCAKADSRETIVYGTVDLDYLDEIREQLPLLKHRKPELYD</sequence>
<dbReference type="PANTHER" id="PTHR23088">
    <property type="entry name" value="NITRILASE-RELATED"/>
    <property type="match status" value="1"/>
</dbReference>
<dbReference type="Pfam" id="PF00795">
    <property type="entry name" value="CN_hydrolase"/>
    <property type="match status" value="1"/>
</dbReference>
<dbReference type="GO" id="GO:0006541">
    <property type="term" value="P:glutamine metabolic process"/>
    <property type="evidence" value="ECO:0007669"/>
    <property type="project" value="TreeGrafter"/>
</dbReference>
<dbReference type="PROSITE" id="PS50263">
    <property type="entry name" value="CN_HYDROLASE"/>
    <property type="match status" value="1"/>
</dbReference>
<organism evidence="4 5">
    <name type="scientific">Clostridium aminobutyricum</name>
    <dbReference type="NCBI Taxonomy" id="33953"/>
    <lineage>
        <taxon>Bacteria</taxon>
        <taxon>Bacillati</taxon>
        <taxon>Bacillota</taxon>
        <taxon>Clostridia</taxon>
        <taxon>Eubacteriales</taxon>
        <taxon>Clostridiaceae</taxon>
        <taxon>Clostridium</taxon>
    </lineage>
</organism>
<dbReference type="GO" id="GO:0050152">
    <property type="term" value="F:omega-amidase activity"/>
    <property type="evidence" value="ECO:0007669"/>
    <property type="project" value="TreeGrafter"/>
</dbReference>
<evidence type="ECO:0000313" key="5">
    <source>
        <dbReference type="Proteomes" id="UP000664545"/>
    </source>
</evidence>
<dbReference type="EMBL" id="JAFJZZ010000001">
    <property type="protein sequence ID" value="MBN7772862.1"/>
    <property type="molecule type" value="Genomic_DNA"/>
</dbReference>
<comment type="caution">
    <text evidence="4">The sequence shown here is derived from an EMBL/GenBank/DDBJ whole genome shotgun (WGS) entry which is preliminary data.</text>
</comment>
<dbReference type="PROSITE" id="PS01227">
    <property type="entry name" value="UPF0012"/>
    <property type="match status" value="1"/>
</dbReference>
<dbReference type="Proteomes" id="UP000664545">
    <property type="component" value="Unassembled WGS sequence"/>
</dbReference>
<evidence type="ECO:0000256" key="2">
    <source>
        <dbReference type="ARBA" id="ARBA00022801"/>
    </source>
</evidence>
<reference evidence="4" key="1">
    <citation type="submission" date="2021-02" db="EMBL/GenBank/DDBJ databases">
        <title>Abyssanaerobacter marinus gen.nov., sp., nov, anaerobic bacterium isolated from the Onnuri vent field of Indian Ocean and suggestion of Mogibacteriaceae fam. nov., and proposal of reclassification of ambiguous this family's genus member.</title>
        <authorList>
            <person name="Kim Y.J."/>
            <person name="Yang J.-A."/>
        </authorList>
    </citation>
    <scope>NUCLEOTIDE SEQUENCE</scope>
    <source>
        <strain evidence="4">DSM 2634</strain>
    </source>
</reference>
<accession>A0A939D7X9</accession>
<dbReference type="InterPro" id="IPR036526">
    <property type="entry name" value="C-N_Hydrolase_sf"/>
</dbReference>
<feature type="domain" description="CN hydrolase" evidence="3">
    <location>
        <begin position="3"/>
        <end position="252"/>
    </location>
</feature>